<proteinExistence type="predicted"/>
<dbReference type="RefSeq" id="WP_217793544.1">
    <property type="nucleotide sequence ID" value="NZ_JAHSPG010000015.1"/>
</dbReference>
<feature type="compositionally biased region" description="Basic residues" evidence="1">
    <location>
        <begin position="10"/>
        <end position="31"/>
    </location>
</feature>
<evidence type="ECO:0000313" key="3">
    <source>
        <dbReference type="Proteomes" id="UP000812270"/>
    </source>
</evidence>
<dbReference type="Proteomes" id="UP000812270">
    <property type="component" value="Unassembled WGS sequence"/>
</dbReference>
<evidence type="ECO:0000313" key="2">
    <source>
        <dbReference type="EMBL" id="MBV4359413.1"/>
    </source>
</evidence>
<reference evidence="2" key="1">
    <citation type="submission" date="2021-06" db="EMBL/GenBank/DDBJ databases">
        <authorList>
            <person name="Huq M.A."/>
        </authorList>
    </citation>
    <scope>NUCLEOTIDE SEQUENCE</scope>
    <source>
        <strain evidence="2">MAH-26</strain>
    </source>
</reference>
<keyword evidence="3" id="KW-1185">Reference proteome</keyword>
<name>A0A9E2SDM7_9BACT</name>
<sequence>MQKSHAPVKPAKKKSIKAKGRHQPKPAKKTATKSTPSSGPTTENGHPETSSWVGKIPHIEQGVYSDGLPYPDFNYLAFKLILKPNRFISRDSLFDFAKVIKAPAAEHGVSYNIHNYIDAPTKIREIIFIDTDDFRLYNNSFILRRRITYVNGFPEGDPEIVFKFRNADLQKTAETDVRPQIQGDYTVKFKCQVLPLKEKLGGVRILYSNNVQFPRKNVTQSDVLSFDVISEVFPALQSLKQKEGERINLVNNAIVEEVLQDICLLDFGDGLTAKANVGIWRTRGEHRPLIGEFAYQIKFKDRRELTREAMQRAEAFFLALQYSAKDWMALNATKTGIVYRLLGNPPKSNE</sequence>
<feature type="compositionally biased region" description="Polar residues" evidence="1">
    <location>
        <begin position="43"/>
        <end position="52"/>
    </location>
</feature>
<comment type="caution">
    <text evidence="2">The sequence shown here is derived from an EMBL/GenBank/DDBJ whole genome shotgun (WGS) entry which is preliminary data.</text>
</comment>
<feature type="region of interest" description="Disordered" evidence="1">
    <location>
        <begin position="1"/>
        <end position="53"/>
    </location>
</feature>
<organism evidence="2 3">
    <name type="scientific">Pinibacter aurantiacus</name>
    <dbReference type="NCBI Taxonomy" id="2851599"/>
    <lineage>
        <taxon>Bacteria</taxon>
        <taxon>Pseudomonadati</taxon>
        <taxon>Bacteroidota</taxon>
        <taxon>Chitinophagia</taxon>
        <taxon>Chitinophagales</taxon>
        <taxon>Chitinophagaceae</taxon>
        <taxon>Pinibacter</taxon>
    </lineage>
</organism>
<dbReference type="AlphaFoldDB" id="A0A9E2SDM7"/>
<evidence type="ECO:0000256" key="1">
    <source>
        <dbReference type="SAM" id="MobiDB-lite"/>
    </source>
</evidence>
<accession>A0A9E2SDM7</accession>
<dbReference type="EMBL" id="JAHSPG010000015">
    <property type="protein sequence ID" value="MBV4359413.1"/>
    <property type="molecule type" value="Genomic_DNA"/>
</dbReference>
<gene>
    <name evidence="2" type="ORF">KTO63_19750</name>
</gene>
<protein>
    <submittedName>
        <fullName evidence="2">Uncharacterized protein</fullName>
    </submittedName>
</protein>
<feature type="compositionally biased region" description="Low complexity" evidence="1">
    <location>
        <begin position="32"/>
        <end position="42"/>
    </location>
</feature>